<sequence>NKLGFDISNQEAKNAEFIFWPRFEKNTEPDLVIIVGEYYLLIEAKYFSGFTEETKKTKAQLLREIEGGKLEAKNYGKDFRLIAITADHYYKEDKFEIIPSDFIPRFKWSNWQSVSSFLYNILESSRDIKKQERDFALDLYNLLDKKNLRDFLGLSSLYNVSAFLKSYASVFFEARTAKFRGDFIGFMQSLSFEKKISLPKKTIFFNNQKKIFTPR</sequence>
<feature type="non-terminal residue" evidence="1">
    <location>
        <position position="215"/>
    </location>
</feature>
<feature type="non-terminal residue" evidence="1">
    <location>
        <position position="1"/>
    </location>
</feature>
<organism evidence="1">
    <name type="scientific">marine sediment metagenome</name>
    <dbReference type="NCBI Taxonomy" id="412755"/>
    <lineage>
        <taxon>unclassified sequences</taxon>
        <taxon>metagenomes</taxon>
        <taxon>ecological metagenomes</taxon>
    </lineage>
</organism>
<gene>
    <name evidence="1" type="ORF">S12H4_56376</name>
</gene>
<evidence type="ECO:0008006" key="2">
    <source>
        <dbReference type="Google" id="ProtNLM"/>
    </source>
</evidence>
<accession>X1V5K8</accession>
<name>X1V5K8_9ZZZZ</name>
<proteinExistence type="predicted"/>
<reference evidence="1" key="1">
    <citation type="journal article" date="2014" name="Front. Microbiol.">
        <title>High frequency of phylogenetically diverse reductive dehalogenase-homologous genes in deep subseafloor sedimentary metagenomes.</title>
        <authorList>
            <person name="Kawai M."/>
            <person name="Futagami T."/>
            <person name="Toyoda A."/>
            <person name="Takaki Y."/>
            <person name="Nishi S."/>
            <person name="Hori S."/>
            <person name="Arai W."/>
            <person name="Tsubouchi T."/>
            <person name="Morono Y."/>
            <person name="Uchiyama I."/>
            <person name="Ito T."/>
            <person name="Fujiyama A."/>
            <person name="Inagaki F."/>
            <person name="Takami H."/>
        </authorList>
    </citation>
    <scope>NUCLEOTIDE SEQUENCE</scope>
    <source>
        <strain evidence="1">Expedition CK06-06</strain>
    </source>
</reference>
<evidence type="ECO:0000313" key="1">
    <source>
        <dbReference type="EMBL" id="GAJ25078.1"/>
    </source>
</evidence>
<protein>
    <recommendedName>
        <fullName evidence="2">NERD domain-containing protein</fullName>
    </recommendedName>
</protein>
<dbReference type="AlphaFoldDB" id="X1V5K8"/>
<comment type="caution">
    <text evidence="1">The sequence shown here is derived from an EMBL/GenBank/DDBJ whole genome shotgun (WGS) entry which is preliminary data.</text>
</comment>
<dbReference type="EMBL" id="BARW01036294">
    <property type="protein sequence ID" value="GAJ25078.1"/>
    <property type="molecule type" value="Genomic_DNA"/>
</dbReference>